<comment type="catalytic activity">
    <reaction evidence="1">
        <text>2 a phenolic donor + H2O2 = 2 a phenolic radical donor + 2 H2O</text>
        <dbReference type="Rhea" id="RHEA:56136"/>
        <dbReference type="ChEBI" id="CHEBI:15377"/>
        <dbReference type="ChEBI" id="CHEBI:16240"/>
        <dbReference type="ChEBI" id="CHEBI:139520"/>
        <dbReference type="ChEBI" id="CHEBI:139521"/>
        <dbReference type="EC" id="1.11.1.7"/>
    </reaction>
</comment>
<evidence type="ECO:0000256" key="4">
    <source>
        <dbReference type="ARBA" id="ARBA00022723"/>
    </source>
</evidence>
<dbReference type="InterPro" id="IPR037120">
    <property type="entry name" value="Haem_peroxidase_sf_animal"/>
</dbReference>
<dbReference type="PROSITE" id="PS50292">
    <property type="entry name" value="PEROXIDASE_3"/>
    <property type="match status" value="1"/>
</dbReference>
<evidence type="ECO:0000313" key="9">
    <source>
        <dbReference type="Proteomes" id="UP000038040"/>
    </source>
</evidence>
<dbReference type="GO" id="GO:0140825">
    <property type="term" value="F:lactoperoxidase activity"/>
    <property type="evidence" value="ECO:0007669"/>
    <property type="project" value="UniProtKB-EC"/>
</dbReference>
<reference evidence="11" key="1">
    <citation type="submission" date="2017-02" db="UniProtKB">
        <authorList>
            <consortium name="WormBaseParasite"/>
        </authorList>
    </citation>
    <scope>IDENTIFICATION</scope>
</reference>
<dbReference type="PANTHER" id="PTHR11475:SF61">
    <property type="entry name" value="PEROXIDASE MLT-7"/>
    <property type="match status" value="1"/>
</dbReference>
<organism evidence="9 11">
    <name type="scientific">Dracunculus medinensis</name>
    <name type="common">Guinea worm</name>
    <dbReference type="NCBI Taxonomy" id="318479"/>
    <lineage>
        <taxon>Eukaryota</taxon>
        <taxon>Metazoa</taxon>
        <taxon>Ecdysozoa</taxon>
        <taxon>Nematoda</taxon>
        <taxon>Chromadorea</taxon>
        <taxon>Rhabditida</taxon>
        <taxon>Spirurina</taxon>
        <taxon>Dracunculoidea</taxon>
        <taxon>Dracunculidae</taxon>
        <taxon>Dracunculus</taxon>
    </lineage>
</organism>
<dbReference type="WBParaSite" id="DME_0000112301-mRNA-1">
    <property type="protein sequence ID" value="DME_0000112301-mRNA-1"/>
    <property type="gene ID" value="DME_0000112301"/>
</dbReference>
<keyword evidence="6" id="KW-1015">Disulfide bond</keyword>
<evidence type="ECO:0000313" key="8">
    <source>
        <dbReference type="EMBL" id="VDN55510.1"/>
    </source>
</evidence>
<evidence type="ECO:0000256" key="2">
    <source>
        <dbReference type="ARBA" id="ARBA00012313"/>
    </source>
</evidence>
<evidence type="ECO:0000256" key="1">
    <source>
        <dbReference type="ARBA" id="ARBA00000189"/>
    </source>
</evidence>
<proteinExistence type="predicted"/>
<dbReference type="InterPro" id="IPR019791">
    <property type="entry name" value="Haem_peroxidase_animal"/>
</dbReference>
<keyword evidence="5" id="KW-0732">Signal</keyword>
<dbReference type="GO" id="GO:0005615">
    <property type="term" value="C:extracellular space"/>
    <property type="evidence" value="ECO:0007669"/>
    <property type="project" value="TreeGrafter"/>
</dbReference>
<evidence type="ECO:0000256" key="7">
    <source>
        <dbReference type="PIRSR" id="PIRSR619791-2"/>
    </source>
</evidence>
<sequence length="615" mass="69307">MRDLPLAPESTQSENAKCELIRTNPNIADELKLQNLINPFENVFLNQLLSVDDIIRSAAAGCVPKLMARDCSLSLCYHLSYRTYDGVCNNLNRPLQGAAFQPFLRILPPVYDDGISEPVSSLRLTRPSSREASRLLLASAQSIVHDKFNTLIMQWGQFISHDVAKTTLQPSTPCKTCSPVPSKCMTIMISPNDRNMEFRKRGCLKISRSAPVCGTGRHPLQREQLNENTAFIDASPIYGSSLKDLSKFRDGRSGFLKMTRFNNQLVLPFDQSKCTSPDKCTVTFTAGDIRVNLFIGLSSMHILFAREHNRIAAILQRQNPNWSGDRLFQEARKIVGAEVQIILYKEFLPKVLGNSMAQVIGPYNGYDPQVDPTISNVFTSAAYRFGHGMLEEFYRRIDFRNVSHEGYMFSDGIFKSKKILFEGGIDPILRGFMMTPVKRPHRMTLSITEKMFGSTDLGSVNIQRGRDHGLPSYNHWRQFCGKPLANDFEGLRNEILEKNIRDALKRTYRTPNDIDLYIGSMVEDPVIGGLVGPTLACLVGEQFKRLRDGDRFYYENPGVFTSAQLQELRKITLANVICNNADNFQVISEDAFLLPQGNSIPCSSLPTIDLTKWKD</sequence>
<dbReference type="STRING" id="318479.A0A0N4U333"/>
<reference evidence="8 10" key="2">
    <citation type="submission" date="2018-11" db="EMBL/GenBank/DDBJ databases">
        <authorList>
            <consortium name="Pathogen Informatics"/>
        </authorList>
    </citation>
    <scope>NUCLEOTIDE SEQUENCE [LARGE SCALE GENOMIC DNA]</scope>
</reference>
<dbReference type="GO" id="GO:0006979">
    <property type="term" value="P:response to oxidative stress"/>
    <property type="evidence" value="ECO:0007669"/>
    <property type="project" value="InterPro"/>
</dbReference>
<dbReference type="SUPFAM" id="SSF48113">
    <property type="entry name" value="Heme-dependent peroxidases"/>
    <property type="match status" value="1"/>
</dbReference>
<dbReference type="Pfam" id="PF03098">
    <property type="entry name" value="An_peroxidase"/>
    <property type="match status" value="1"/>
</dbReference>
<keyword evidence="7" id="KW-0349">Heme</keyword>
<accession>A0A0N4U333</accession>
<dbReference type="GO" id="GO:0020037">
    <property type="term" value="F:heme binding"/>
    <property type="evidence" value="ECO:0007669"/>
    <property type="project" value="InterPro"/>
</dbReference>
<dbReference type="InterPro" id="IPR010255">
    <property type="entry name" value="Haem_peroxidase_sf"/>
</dbReference>
<keyword evidence="4 7" id="KW-0479">Metal-binding</keyword>
<dbReference type="PRINTS" id="PR00457">
    <property type="entry name" value="ANPEROXIDASE"/>
</dbReference>
<dbReference type="PANTHER" id="PTHR11475">
    <property type="entry name" value="OXIDASE/PEROXIDASE"/>
    <property type="match status" value="1"/>
</dbReference>
<dbReference type="FunFam" id="1.10.640.10:FF:000007">
    <property type="entry name" value="Peroxidase mlt-7"/>
    <property type="match status" value="1"/>
</dbReference>
<evidence type="ECO:0000256" key="6">
    <source>
        <dbReference type="ARBA" id="ARBA00023157"/>
    </source>
</evidence>
<keyword evidence="3" id="KW-0560">Oxidoreductase</keyword>
<evidence type="ECO:0000313" key="10">
    <source>
        <dbReference type="Proteomes" id="UP000274756"/>
    </source>
</evidence>
<evidence type="ECO:0000256" key="5">
    <source>
        <dbReference type="ARBA" id="ARBA00022729"/>
    </source>
</evidence>
<keyword evidence="10" id="KW-1185">Reference proteome</keyword>
<keyword evidence="3" id="KW-0575">Peroxidase</keyword>
<dbReference type="AlphaFoldDB" id="A0A0N4U333"/>
<keyword evidence="7" id="KW-0408">Iron</keyword>
<gene>
    <name evidence="8" type="ORF">DME_LOCUS5483</name>
</gene>
<feature type="binding site" description="axial binding residue" evidence="7">
    <location>
        <position position="387"/>
    </location>
    <ligand>
        <name>heme b</name>
        <dbReference type="ChEBI" id="CHEBI:60344"/>
    </ligand>
    <ligandPart>
        <name>Fe</name>
        <dbReference type="ChEBI" id="CHEBI:18248"/>
    </ligandPart>
</feature>
<evidence type="ECO:0000256" key="3">
    <source>
        <dbReference type="ARBA" id="ARBA00022559"/>
    </source>
</evidence>
<dbReference type="CDD" id="cd09823">
    <property type="entry name" value="peroxinectin_like"/>
    <property type="match status" value="1"/>
</dbReference>
<name>A0A0N4U333_DRAME</name>
<evidence type="ECO:0000313" key="11">
    <source>
        <dbReference type="WBParaSite" id="DME_0000112301-mRNA-1"/>
    </source>
</evidence>
<dbReference type="GO" id="GO:0046872">
    <property type="term" value="F:metal ion binding"/>
    <property type="evidence" value="ECO:0007669"/>
    <property type="project" value="UniProtKB-KW"/>
</dbReference>
<dbReference type="OrthoDB" id="823504at2759"/>
<dbReference type="Proteomes" id="UP000038040">
    <property type="component" value="Unplaced"/>
</dbReference>
<dbReference type="EMBL" id="UYYG01001152">
    <property type="protein sequence ID" value="VDN55510.1"/>
    <property type="molecule type" value="Genomic_DNA"/>
</dbReference>
<dbReference type="EC" id="1.11.1.7" evidence="2"/>
<dbReference type="Gene3D" id="1.10.640.10">
    <property type="entry name" value="Haem peroxidase domain superfamily, animal type"/>
    <property type="match status" value="1"/>
</dbReference>
<dbReference type="Proteomes" id="UP000274756">
    <property type="component" value="Unassembled WGS sequence"/>
</dbReference>
<protein>
    <recommendedName>
        <fullName evidence="2">peroxidase</fullName>
        <ecNumber evidence="2">1.11.1.7</ecNumber>
    </recommendedName>
</protein>